<dbReference type="SFLD" id="SFLDG01129">
    <property type="entry name" value="C1.5:_HAD__Beta-PGM__Phosphata"/>
    <property type="match status" value="1"/>
</dbReference>
<dbReference type="InterPro" id="IPR036412">
    <property type="entry name" value="HAD-like_sf"/>
</dbReference>
<dbReference type="Proteomes" id="UP000288490">
    <property type="component" value="Unassembled WGS sequence"/>
</dbReference>
<comment type="caution">
    <text evidence="1">The sequence shown here is derived from an EMBL/GenBank/DDBJ whole genome shotgun (WGS) entry which is preliminary data.</text>
</comment>
<dbReference type="RefSeq" id="WP_125957439.1">
    <property type="nucleotide sequence ID" value="NZ_JAQEJV010000009.1"/>
</dbReference>
<dbReference type="PANTHER" id="PTHR18901">
    <property type="entry name" value="2-DEOXYGLUCOSE-6-PHOSPHATE PHOSPHATASE 2"/>
    <property type="match status" value="1"/>
</dbReference>
<reference evidence="1 2" key="1">
    <citation type="submission" date="2017-05" db="EMBL/GenBank/DDBJ databases">
        <title>Vagococcus spp. assemblies.</title>
        <authorList>
            <person name="Gulvik C.A."/>
        </authorList>
    </citation>
    <scope>NUCLEOTIDE SEQUENCE [LARGE SCALE GENOMIC DNA]</scope>
    <source>
        <strain evidence="1 2">SS1994</strain>
    </source>
</reference>
<dbReference type="AlphaFoldDB" id="A0A429ZL56"/>
<evidence type="ECO:0008006" key="3">
    <source>
        <dbReference type="Google" id="ProtNLM"/>
    </source>
</evidence>
<dbReference type="Gene3D" id="3.40.50.1000">
    <property type="entry name" value="HAD superfamily/HAD-like"/>
    <property type="match status" value="1"/>
</dbReference>
<sequence length="221" mass="24799">MKKISGVIFDMDGLLFNTEAVYSKNNIEIAQRFNMPGYDEEYYKSEVGLGEKAVYEKYTNDFPMLEKSDVDQFFKESRESSWEEFNEKGAPLKPGVEELLTYLNHHDIACVVASSNNRVAIDLLLDKAQLTDKFKGIVSGDDVTHAKPHPEIVEKAVSLLGTPKEETIMLEDSLNGIRASFSAEVPVIMVPDLILPNDEANEKTLAVKNDLFAVLDYIKSI</sequence>
<dbReference type="InterPro" id="IPR006439">
    <property type="entry name" value="HAD-SF_hydro_IA"/>
</dbReference>
<dbReference type="PRINTS" id="PR00413">
    <property type="entry name" value="HADHALOGNASE"/>
</dbReference>
<dbReference type="InterPro" id="IPR023198">
    <property type="entry name" value="PGP-like_dom2"/>
</dbReference>
<keyword evidence="2" id="KW-1185">Reference proteome</keyword>
<dbReference type="OrthoDB" id="9797743at2"/>
<evidence type="ECO:0000313" key="2">
    <source>
        <dbReference type="Proteomes" id="UP000288490"/>
    </source>
</evidence>
<dbReference type="Gene3D" id="1.10.150.240">
    <property type="entry name" value="Putative phosphatase, domain 2"/>
    <property type="match status" value="1"/>
</dbReference>
<dbReference type="PANTHER" id="PTHR18901:SF38">
    <property type="entry name" value="PSEUDOURIDINE-5'-PHOSPHATASE"/>
    <property type="match status" value="1"/>
</dbReference>
<accession>A0A429ZL56</accession>
<evidence type="ECO:0000313" key="1">
    <source>
        <dbReference type="EMBL" id="RST94432.1"/>
    </source>
</evidence>
<protein>
    <recommendedName>
        <fullName evidence="3">HAD family hydrolase</fullName>
    </recommendedName>
</protein>
<dbReference type="InterPro" id="IPR023214">
    <property type="entry name" value="HAD_sf"/>
</dbReference>
<dbReference type="SFLD" id="SFLDS00003">
    <property type="entry name" value="Haloacid_Dehalogenase"/>
    <property type="match status" value="1"/>
</dbReference>
<dbReference type="Pfam" id="PF13419">
    <property type="entry name" value="HAD_2"/>
    <property type="match status" value="1"/>
</dbReference>
<dbReference type="EMBL" id="NGJT01000008">
    <property type="protein sequence ID" value="RST94432.1"/>
    <property type="molecule type" value="Genomic_DNA"/>
</dbReference>
<proteinExistence type="predicted"/>
<dbReference type="SUPFAM" id="SSF56784">
    <property type="entry name" value="HAD-like"/>
    <property type="match status" value="1"/>
</dbReference>
<name>A0A429ZL56_9ENTE</name>
<dbReference type="InterPro" id="IPR041492">
    <property type="entry name" value="HAD_2"/>
</dbReference>
<organism evidence="1 2">
    <name type="scientific">Vagococcus bubulae</name>
    <dbReference type="NCBI Taxonomy" id="1977868"/>
    <lineage>
        <taxon>Bacteria</taxon>
        <taxon>Bacillati</taxon>
        <taxon>Bacillota</taxon>
        <taxon>Bacilli</taxon>
        <taxon>Lactobacillales</taxon>
        <taxon>Enterococcaceae</taxon>
        <taxon>Vagococcus</taxon>
    </lineage>
</organism>
<gene>
    <name evidence="1" type="ORF">CBF36_05880</name>
</gene>
<dbReference type="NCBIfam" id="TIGR01509">
    <property type="entry name" value="HAD-SF-IA-v3"/>
    <property type="match status" value="1"/>
</dbReference>
<dbReference type="CDD" id="cd07505">
    <property type="entry name" value="HAD_BPGM-like"/>
    <property type="match status" value="1"/>
</dbReference>